<evidence type="ECO:0000256" key="6">
    <source>
        <dbReference type="ARBA" id="ARBA00023136"/>
    </source>
</evidence>
<accession>A0A7J6I6T4</accession>
<feature type="transmembrane region" description="Helical" evidence="8">
    <location>
        <begin position="114"/>
        <end position="141"/>
    </location>
</feature>
<dbReference type="EMBL" id="JAATIP010000001">
    <property type="protein sequence ID" value="KAF4396778.1"/>
    <property type="molecule type" value="Genomic_DNA"/>
</dbReference>
<name>A0A7J6I6T4_CANSA</name>
<keyword evidence="7 8" id="KW-0012">Acyltransferase</keyword>
<keyword evidence="3 8" id="KW-0808">Transferase</keyword>
<evidence type="ECO:0000313" key="11">
    <source>
        <dbReference type="EMBL" id="KAF4396778.1"/>
    </source>
</evidence>
<keyword evidence="4 8" id="KW-0812">Transmembrane</keyword>
<protein>
    <recommendedName>
        <fullName evidence="8">S-acyltransferase</fullName>
        <ecNumber evidence="8">2.3.1.225</ecNumber>
    </recommendedName>
    <alternativeName>
        <fullName evidence="8">Palmitoyltransferase</fullName>
    </alternativeName>
</protein>
<evidence type="ECO:0000256" key="2">
    <source>
        <dbReference type="ARBA" id="ARBA00008574"/>
    </source>
</evidence>
<evidence type="ECO:0000313" key="13">
    <source>
        <dbReference type="Proteomes" id="UP000525078"/>
    </source>
</evidence>
<comment type="caution">
    <text evidence="12">The sequence shown here is derived from an EMBL/GenBank/DDBJ whole genome shotgun (WGS) entry which is preliminary data.</text>
</comment>
<dbReference type="GO" id="GO:0019706">
    <property type="term" value="F:protein-cysteine S-palmitoyltransferase activity"/>
    <property type="evidence" value="ECO:0007669"/>
    <property type="project" value="UniProtKB-EC"/>
</dbReference>
<dbReference type="PANTHER" id="PTHR12246">
    <property type="entry name" value="PALMITOYLTRANSFERASE ZDHHC16"/>
    <property type="match status" value="1"/>
</dbReference>
<dbReference type="Proteomes" id="UP000583929">
    <property type="component" value="Unassembled WGS sequence"/>
</dbReference>
<gene>
    <name evidence="11" type="ORF">F8388_004746</name>
    <name evidence="10" type="ORF">F8388_015677</name>
    <name evidence="12" type="ORF">G4B88_010458</name>
</gene>
<evidence type="ECO:0000256" key="3">
    <source>
        <dbReference type="ARBA" id="ARBA00022679"/>
    </source>
</evidence>
<evidence type="ECO:0000256" key="1">
    <source>
        <dbReference type="ARBA" id="ARBA00004127"/>
    </source>
</evidence>
<comment type="domain">
    <text evidence="8">The DHHC domain is required for palmitoyltransferase activity.</text>
</comment>
<dbReference type="EMBL" id="JAATIQ010000006">
    <property type="protein sequence ID" value="KAF4403006.1"/>
    <property type="molecule type" value="Genomic_DNA"/>
</dbReference>
<keyword evidence="6 8" id="KW-0472">Membrane</keyword>
<evidence type="ECO:0000313" key="10">
    <source>
        <dbReference type="EMBL" id="KAF4394771.1"/>
    </source>
</evidence>
<dbReference type="PROSITE" id="PS50216">
    <property type="entry name" value="DHHC"/>
    <property type="match status" value="1"/>
</dbReference>
<keyword evidence="5 8" id="KW-1133">Transmembrane helix</keyword>
<evidence type="ECO:0000256" key="4">
    <source>
        <dbReference type="ARBA" id="ARBA00022692"/>
    </source>
</evidence>
<dbReference type="GO" id="GO:0012505">
    <property type="term" value="C:endomembrane system"/>
    <property type="evidence" value="ECO:0007669"/>
    <property type="project" value="UniProtKB-SubCell"/>
</dbReference>
<feature type="transmembrane region" description="Helical" evidence="8">
    <location>
        <begin position="67"/>
        <end position="94"/>
    </location>
</feature>
<proteinExistence type="inferred from homology"/>
<evidence type="ECO:0000256" key="7">
    <source>
        <dbReference type="ARBA" id="ARBA00023315"/>
    </source>
</evidence>
<feature type="domain" description="Palmitoyltransferase DHHC" evidence="9">
    <location>
        <begin position="97"/>
        <end position="219"/>
    </location>
</feature>
<comment type="catalytic activity">
    <reaction evidence="8">
        <text>L-cysteinyl-[protein] + hexadecanoyl-CoA = S-hexadecanoyl-L-cysteinyl-[protein] + CoA</text>
        <dbReference type="Rhea" id="RHEA:36683"/>
        <dbReference type="Rhea" id="RHEA-COMP:10131"/>
        <dbReference type="Rhea" id="RHEA-COMP:11032"/>
        <dbReference type="ChEBI" id="CHEBI:29950"/>
        <dbReference type="ChEBI" id="CHEBI:57287"/>
        <dbReference type="ChEBI" id="CHEBI:57379"/>
        <dbReference type="ChEBI" id="CHEBI:74151"/>
        <dbReference type="EC" id="2.3.1.225"/>
    </reaction>
</comment>
<dbReference type="Proteomes" id="UP000525078">
    <property type="component" value="Unassembled WGS sequence"/>
</dbReference>
<evidence type="ECO:0000259" key="9">
    <source>
        <dbReference type="Pfam" id="PF01529"/>
    </source>
</evidence>
<dbReference type="AlphaFoldDB" id="A0A7J6I6T4"/>
<comment type="similarity">
    <text evidence="2 8">Belongs to the DHHC palmitoyltransferase family.</text>
</comment>
<evidence type="ECO:0000256" key="8">
    <source>
        <dbReference type="RuleBase" id="RU079119"/>
    </source>
</evidence>
<evidence type="ECO:0000313" key="12">
    <source>
        <dbReference type="EMBL" id="KAF4403006.1"/>
    </source>
</evidence>
<dbReference type="InterPro" id="IPR039859">
    <property type="entry name" value="PFA4/ZDH16/20/ERF2-like"/>
</dbReference>
<reference evidence="13 14" key="1">
    <citation type="journal article" date="2020" name="bioRxiv">
        <title>Sequence and annotation of 42 cannabis genomes reveals extensive copy number variation in cannabinoid synthesis and pathogen resistance genes.</title>
        <authorList>
            <person name="Mckernan K.J."/>
            <person name="Helbert Y."/>
            <person name="Kane L.T."/>
            <person name="Ebling H."/>
            <person name="Zhang L."/>
            <person name="Liu B."/>
            <person name="Eaton Z."/>
            <person name="Mclaughlin S."/>
            <person name="Kingan S."/>
            <person name="Baybayan P."/>
            <person name="Concepcion G."/>
            <person name="Jordan M."/>
            <person name="Riva A."/>
            <person name="Barbazuk W."/>
            <person name="Harkins T."/>
        </authorList>
    </citation>
    <scope>NUCLEOTIDE SEQUENCE [LARGE SCALE GENOMIC DNA]</scope>
    <source>
        <strain evidence="13 14">cv. Jamaican Lion 4</strain>
        <strain evidence="12">Father</strain>
        <strain evidence="10">Mother</strain>
        <tissue evidence="12">Leaf</tissue>
    </source>
</reference>
<organism evidence="12 14">
    <name type="scientific">Cannabis sativa</name>
    <name type="common">Hemp</name>
    <name type="synonym">Marijuana</name>
    <dbReference type="NCBI Taxonomy" id="3483"/>
    <lineage>
        <taxon>Eukaryota</taxon>
        <taxon>Viridiplantae</taxon>
        <taxon>Streptophyta</taxon>
        <taxon>Embryophyta</taxon>
        <taxon>Tracheophyta</taxon>
        <taxon>Spermatophyta</taxon>
        <taxon>Magnoliopsida</taxon>
        <taxon>eudicotyledons</taxon>
        <taxon>Gunneridae</taxon>
        <taxon>Pentapetalae</taxon>
        <taxon>rosids</taxon>
        <taxon>fabids</taxon>
        <taxon>Rosales</taxon>
        <taxon>Cannabaceae</taxon>
        <taxon>Cannabis</taxon>
    </lineage>
</organism>
<keyword evidence="14" id="KW-1185">Reference proteome</keyword>
<dbReference type="EMBL" id="JAATIP010000009">
    <property type="protein sequence ID" value="KAF4394771.1"/>
    <property type="molecule type" value="Genomic_DNA"/>
</dbReference>
<dbReference type="InterPro" id="IPR001594">
    <property type="entry name" value="Palmitoyltrfase_DHHC"/>
</dbReference>
<feature type="transmembrane region" description="Helical" evidence="8">
    <location>
        <begin position="184"/>
        <end position="204"/>
    </location>
</feature>
<sequence length="261" mass="30037">MADLVQEHCITPINENSEVICWGCGLRLLIPSHSPVFKCGWCGAVTNQNARKRDGEYLLLRRWRDRCFVCVLLLWWGVGSIPCSFLHQLFQWYIPFHHYIYPIGNCVGAANHRYFIAFLISAVISMIYVTFMSTYAGLYVWPPLSYRAFGRIHGYSSNMASTALKEVMLALLRSAALLSARGLILVYLFVSSVSVEIGLSILLWQQLCYIYEGKTYLNSLSSHRNNDIEEKGCQNIWRFFGCPHSFSRILPSFRKKILKKR</sequence>
<dbReference type="EC" id="2.3.1.225" evidence="8"/>
<dbReference type="Pfam" id="PF01529">
    <property type="entry name" value="DHHC"/>
    <property type="match status" value="1"/>
</dbReference>
<evidence type="ECO:0000256" key="5">
    <source>
        <dbReference type="ARBA" id="ARBA00022989"/>
    </source>
</evidence>
<evidence type="ECO:0000313" key="14">
    <source>
        <dbReference type="Proteomes" id="UP000583929"/>
    </source>
</evidence>
<comment type="subcellular location">
    <subcellularLocation>
        <location evidence="1">Endomembrane system</location>
        <topology evidence="1">Multi-pass membrane protein</topology>
    </subcellularLocation>
</comment>